<evidence type="ECO:0000313" key="5">
    <source>
        <dbReference type="EMBL" id="THC80439.1"/>
    </source>
</evidence>
<reference evidence="4 7" key="2">
    <citation type="submission" date="2020-07" db="EMBL/GenBank/DDBJ databases">
        <title>Organ Donor 1.</title>
        <authorList>
            <person name="Marsh A.J."/>
            <person name="Azcarate-Peril M.A."/>
        </authorList>
    </citation>
    <scope>NUCLEOTIDE SEQUENCE [LARGE SCALE GENOMIC DNA]</scope>
    <source>
        <strain evidence="4 7">AMC0712</strain>
    </source>
</reference>
<dbReference type="InterPro" id="IPR050832">
    <property type="entry name" value="Bact_Acetyltransf"/>
</dbReference>
<dbReference type="PANTHER" id="PTHR43877:SF2">
    <property type="entry name" value="AMINOALKYLPHOSPHONATE N-ACETYLTRANSFERASE-RELATED"/>
    <property type="match status" value="1"/>
</dbReference>
<dbReference type="EMBL" id="JACCKI010000005">
    <property type="protein sequence ID" value="NZA05147.1"/>
    <property type="molecule type" value="Genomic_DNA"/>
</dbReference>
<protein>
    <submittedName>
        <fullName evidence="4">GNAT family N-acetyltransferase</fullName>
    </submittedName>
</protein>
<dbReference type="PROSITE" id="PS51186">
    <property type="entry name" value="GNAT"/>
    <property type="match status" value="2"/>
</dbReference>
<dbReference type="Proteomes" id="UP000552935">
    <property type="component" value="Unassembled WGS sequence"/>
</dbReference>
<dbReference type="Pfam" id="PF00583">
    <property type="entry name" value="Acetyltransf_1"/>
    <property type="match status" value="2"/>
</dbReference>
<reference evidence="5 6" key="1">
    <citation type="submission" date="2019-04" db="EMBL/GenBank/DDBJ databases">
        <title>Genome Announcement to Ensure Probiotic Safety of Lactobacillus rhamnosus UBLR-58.</title>
        <authorList>
            <person name="Sulthana A."/>
            <person name="Lakshmi S.G."/>
            <person name="Madempudi R.S."/>
        </authorList>
    </citation>
    <scope>NUCLEOTIDE SEQUENCE [LARGE SCALE GENOMIC DNA]</scope>
    <source>
        <strain evidence="5 6">UBLR-58</strain>
    </source>
</reference>
<dbReference type="Proteomes" id="UP000307517">
    <property type="component" value="Unassembled WGS sequence"/>
</dbReference>
<dbReference type="AlphaFoldDB" id="A0A508Z031"/>
<dbReference type="InterPro" id="IPR000182">
    <property type="entry name" value="GNAT_dom"/>
</dbReference>
<gene>
    <name evidence="5" type="ORF">E6L36_08560</name>
    <name evidence="4" type="ORF">H0N82_08550</name>
</gene>
<name>A0A508Z031_LACRH</name>
<sequence length="287" mass="32046">MKIKSGTLDQGWELVDRLDHDNVKSHPFSGKGADLTINLVVKQGTQVIGGVAASSDDYGIGYLEMLWVDPMFRRQGIGQALLVAVEQELFKAGCRKVRLETFDYQAPSFYRANQYQAFGKLHYTHAALTEYFFVKPLQLQVSPVLPAIYTLASGDDAAMTWVEDQFEAENLAKKPLLQAKPGITFTFLAEEDGQCVGGIFGYSAMYRIGYIEALWIAPAYRRKGLGTRLVNQLLAAFKEINCPIVHLDTLSFQGPQFYPALGFQQFGTVDYPDNGVSELFFVKLIQD</sequence>
<keyword evidence="1 4" id="KW-0808">Transferase</keyword>
<accession>A0A508Z031</accession>
<comment type="caution">
    <text evidence="4">The sequence shown here is derived from an EMBL/GenBank/DDBJ whole genome shotgun (WGS) entry which is preliminary data.</text>
</comment>
<evidence type="ECO:0000256" key="1">
    <source>
        <dbReference type="ARBA" id="ARBA00022679"/>
    </source>
</evidence>
<dbReference type="SUPFAM" id="SSF55729">
    <property type="entry name" value="Acyl-CoA N-acyltransferases (Nat)"/>
    <property type="match status" value="2"/>
</dbReference>
<organism evidence="4 7">
    <name type="scientific">Lacticaseibacillus rhamnosus</name>
    <name type="common">Lactobacillus rhamnosus</name>
    <dbReference type="NCBI Taxonomy" id="47715"/>
    <lineage>
        <taxon>Bacteria</taxon>
        <taxon>Bacillati</taxon>
        <taxon>Bacillota</taxon>
        <taxon>Bacilli</taxon>
        <taxon>Lactobacillales</taxon>
        <taxon>Lactobacillaceae</taxon>
        <taxon>Lacticaseibacillus</taxon>
    </lineage>
</organism>
<dbReference type="InterPro" id="IPR016181">
    <property type="entry name" value="Acyl_CoA_acyltransferase"/>
</dbReference>
<dbReference type="RefSeq" id="WP_005689078.1">
    <property type="nucleotide sequence ID" value="NZ_CABFNI010000022.1"/>
</dbReference>
<dbReference type="CDD" id="cd04301">
    <property type="entry name" value="NAT_SF"/>
    <property type="match status" value="2"/>
</dbReference>
<feature type="domain" description="N-acetyltransferase" evidence="3">
    <location>
        <begin position="146"/>
        <end position="286"/>
    </location>
</feature>
<evidence type="ECO:0000313" key="6">
    <source>
        <dbReference type="Proteomes" id="UP000307517"/>
    </source>
</evidence>
<dbReference type="GO" id="GO:0016747">
    <property type="term" value="F:acyltransferase activity, transferring groups other than amino-acyl groups"/>
    <property type="evidence" value="ECO:0007669"/>
    <property type="project" value="InterPro"/>
</dbReference>
<dbReference type="EMBL" id="SSHM01000001">
    <property type="protein sequence ID" value="THC80439.1"/>
    <property type="molecule type" value="Genomic_DNA"/>
</dbReference>
<proteinExistence type="predicted"/>
<keyword evidence="2" id="KW-0012">Acyltransferase</keyword>
<evidence type="ECO:0000259" key="3">
    <source>
        <dbReference type="PROSITE" id="PS51186"/>
    </source>
</evidence>
<dbReference type="PANTHER" id="PTHR43877">
    <property type="entry name" value="AMINOALKYLPHOSPHONATE N-ACETYLTRANSFERASE-RELATED-RELATED"/>
    <property type="match status" value="1"/>
</dbReference>
<evidence type="ECO:0000313" key="4">
    <source>
        <dbReference type="EMBL" id="NZA05147.1"/>
    </source>
</evidence>
<dbReference type="Gene3D" id="3.40.630.30">
    <property type="match status" value="2"/>
</dbReference>
<evidence type="ECO:0000313" key="7">
    <source>
        <dbReference type="Proteomes" id="UP000552935"/>
    </source>
</evidence>
<feature type="domain" description="N-acetyltransferase" evidence="3">
    <location>
        <begin position="1"/>
        <end position="138"/>
    </location>
</feature>
<evidence type="ECO:0000256" key="2">
    <source>
        <dbReference type="ARBA" id="ARBA00023315"/>
    </source>
</evidence>